<dbReference type="Proteomes" id="UP001143307">
    <property type="component" value="Unassembled WGS sequence"/>
</dbReference>
<evidence type="ECO:0000313" key="2">
    <source>
        <dbReference type="EMBL" id="MCX2975238.1"/>
    </source>
</evidence>
<dbReference type="RefSeq" id="WP_279253886.1">
    <property type="nucleotide sequence ID" value="NZ_SHNP01000006.1"/>
</dbReference>
<gene>
    <name evidence="2" type="ORF">EYC87_16780</name>
</gene>
<comment type="caution">
    <text evidence="2">The sequence shown here is derived from an EMBL/GenBank/DDBJ whole genome shotgun (WGS) entry which is preliminary data.</text>
</comment>
<evidence type="ECO:0000256" key="1">
    <source>
        <dbReference type="SAM" id="SignalP"/>
    </source>
</evidence>
<dbReference type="Gene3D" id="3.40.50.1820">
    <property type="entry name" value="alpha/beta hydrolase"/>
    <property type="match status" value="1"/>
</dbReference>
<feature type="chain" id="PRO_5046036980" evidence="1">
    <location>
        <begin position="20"/>
        <end position="370"/>
    </location>
</feature>
<sequence>MSFSSATVYCRLFPGIAMAMLLCACTSHEHQSYDAGGQPYTMPAAYPAGYYDYSAPRPEPETYQLPFQQVPGYHLSGIRFASSEQNGQPGNLVDARYFRSHKSGPKPLLIVLPIWATHTFPSTVISNGYAQHAQGQVNVLWLQGDGPLFKWFEMSKIDNEDDFTREVETASARFRAVSIDTRRLIDWAETQPEIDSSRIAIIGFSMSALVGANVAGNDPRISTAVYVLGGAKPWNMMAECNMVVQYMREQVSEELNWDQEQYREFFRKHLALGDPARWRGRYRPENTLIIESSKDDCIPEESRESLFYATGQPERVVYPYNHWQPFLSMTPMGRNILTQDIFEFLDRKLLPRQNGSHQGGSVLTSSAQSR</sequence>
<proteinExistence type="predicted"/>
<protein>
    <submittedName>
        <fullName evidence="2">Uncharacterized protein</fullName>
    </submittedName>
</protein>
<dbReference type="PANTHER" id="PTHR22946">
    <property type="entry name" value="DIENELACTONE HYDROLASE DOMAIN-CONTAINING PROTEIN-RELATED"/>
    <property type="match status" value="1"/>
</dbReference>
<feature type="signal peptide" evidence="1">
    <location>
        <begin position="1"/>
        <end position="19"/>
    </location>
</feature>
<keyword evidence="1" id="KW-0732">Signal</keyword>
<dbReference type="InterPro" id="IPR029058">
    <property type="entry name" value="AB_hydrolase_fold"/>
</dbReference>
<dbReference type="EMBL" id="SHNP01000006">
    <property type="protein sequence ID" value="MCX2975238.1"/>
    <property type="molecule type" value="Genomic_DNA"/>
</dbReference>
<evidence type="ECO:0000313" key="3">
    <source>
        <dbReference type="Proteomes" id="UP001143307"/>
    </source>
</evidence>
<organism evidence="2 3">
    <name type="scientific">Candidatus Seongchinamella marina</name>
    <dbReference type="NCBI Taxonomy" id="2518990"/>
    <lineage>
        <taxon>Bacteria</taxon>
        <taxon>Pseudomonadati</taxon>
        <taxon>Pseudomonadota</taxon>
        <taxon>Gammaproteobacteria</taxon>
        <taxon>Cellvibrionales</taxon>
        <taxon>Halieaceae</taxon>
        <taxon>Seongchinamella</taxon>
    </lineage>
</organism>
<reference evidence="2" key="1">
    <citation type="submission" date="2019-02" db="EMBL/GenBank/DDBJ databases">
        <authorList>
            <person name="Li S.-H."/>
        </authorList>
    </citation>
    <scope>NUCLEOTIDE SEQUENCE</scope>
    <source>
        <strain evidence="2">IMCC8485</strain>
    </source>
</reference>
<keyword evidence="3" id="KW-1185">Reference proteome</keyword>
<dbReference type="InterPro" id="IPR050261">
    <property type="entry name" value="FrsA_esterase"/>
</dbReference>
<name>A0ABT3SZ03_9GAMM</name>
<dbReference type="SUPFAM" id="SSF53474">
    <property type="entry name" value="alpha/beta-Hydrolases"/>
    <property type="match status" value="1"/>
</dbReference>
<accession>A0ABT3SZ03</accession>